<keyword evidence="4" id="KW-0156">Chromatin regulator</keyword>
<dbReference type="GO" id="GO:0120518">
    <property type="term" value="F:protein N-terminal-methionine acetyltransferase activity"/>
    <property type="evidence" value="ECO:0007669"/>
    <property type="project" value="UniProtKB-EC"/>
</dbReference>
<evidence type="ECO:0000256" key="7">
    <source>
        <dbReference type="ARBA" id="ARBA00026111"/>
    </source>
</evidence>
<dbReference type="SUPFAM" id="SSF55729">
    <property type="entry name" value="Acyl-CoA N-acyltransferases (Nat)"/>
    <property type="match status" value="1"/>
</dbReference>
<dbReference type="GO" id="GO:0004402">
    <property type="term" value="F:histone acetyltransferase activity"/>
    <property type="evidence" value="ECO:0007669"/>
    <property type="project" value="TreeGrafter"/>
</dbReference>
<proteinExistence type="inferred from homology"/>
<dbReference type="InterPro" id="IPR016181">
    <property type="entry name" value="Acyl_CoA_acyltransferase"/>
</dbReference>
<accession>A0AAD5L5J5</accession>
<dbReference type="Pfam" id="PF00583">
    <property type="entry name" value="Acetyltransf_1"/>
    <property type="match status" value="1"/>
</dbReference>
<dbReference type="Gene3D" id="3.40.630.30">
    <property type="match status" value="1"/>
</dbReference>
<dbReference type="EC" id="2.3.1.48" evidence="1"/>
<evidence type="ECO:0000256" key="2">
    <source>
        <dbReference type="ARBA" id="ARBA00022679"/>
    </source>
</evidence>
<comment type="catalytic activity">
    <reaction evidence="10">
        <text>N-terminal L-methionyl-[transmembrane protein] + acetyl-CoA = N-terminal N(alpha)-acetyl-L-methionyl-[transmembrane protein] + CoA + H(+)</text>
        <dbReference type="Rhea" id="RHEA:50604"/>
        <dbReference type="Rhea" id="RHEA-COMP:12745"/>
        <dbReference type="Rhea" id="RHEA-COMP:12746"/>
        <dbReference type="ChEBI" id="CHEBI:15378"/>
        <dbReference type="ChEBI" id="CHEBI:57287"/>
        <dbReference type="ChEBI" id="CHEBI:57288"/>
        <dbReference type="ChEBI" id="CHEBI:64731"/>
        <dbReference type="ChEBI" id="CHEBI:133414"/>
        <dbReference type="EC" id="2.3.1.259"/>
    </reaction>
</comment>
<keyword evidence="13" id="KW-1185">Reference proteome</keyword>
<organism evidence="12 13">
    <name type="scientific">Daphnia sinensis</name>
    <dbReference type="NCBI Taxonomy" id="1820382"/>
    <lineage>
        <taxon>Eukaryota</taxon>
        <taxon>Metazoa</taxon>
        <taxon>Ecdysozoa</taxon>
        <taxon>Arthropoda</taxon>
        <taxon>Crustacea</taxon>
        <taxon>Branchiopoda</taxon>
        <taxon>Diplostraca</taxon>
        <taxon>Cladocera</taxon>
        <taxon>Anomopoda</taxon>
        <taxon>Daphniidae</taxon>
        <taxon>Daphnia</taxon>
        <taxon>Daphnia similis group</taxon>
    </lineage>
</organism>
<evidence type="ECO:0000256" key="1">
    <source>
        <dbReference type="ARBA" id="ARBA00013184"/>
    </source>
</evidence>
<feature type="domain" description="N-acetyltransferase" evidence="11">
    <location>
        <begin position="35"/>
        <end position="204"/>
    </location>
</feature>
<dbReference type="InterPro" id="IPR000182">
    <property type="entry name" value="GNAT_dom"/>
</dbReference>
<dbReference type="PANTHER" id="PTHR14744">
    <property type="entry name" value="N-ALPHA-ACETYLTRANSFERASE 60"/>
    <property type="match status" value="1"/>
</dbReference>
<dbReference type="FunFam" id="3.40.630.30:FF:000092">
    <property type="entry name" value="N-alpha-acetyltransferase 60 isoform X1"/>
    <property type="match status" value="1"/>
</dbReference>
<evidence type="ECO:0000256" key="10">
    <source>
        <dbReference type="ARBA" id="ARBA00048848"/>
    </source>
</evidence>
<dbReference type="CDD" id="cd04301">
    <property type="entry name" value="NAT_SF"/>
    <property type="match status" value="1"/>
</dbReference>
<sequence>MTSFNWYSNSKDSNRDNHDTTSPYFSPLFTSAADLQLRFLCPSDLDQVKDLCKEWFPIQYPEAWYRDITSDPRFYSLAAVYQSKLVGLLIAEVKQSDAINKEDKGILDGRMYSNCTVGYILSLGVCSSFRRQGVASLLLDSFLNHVTQSENQICKAIYLHVLTMNSAAIRFYEKHYFRLHSFLPYYYSVDGKCKDGFTYVLYINGGHPPWGLLDYIYHWCHALYENIYPSYWYAKLKHWLQRSL</sequence>
<dbReference type="EMBL" id="WJBH02000001">
    <property type="protein sequence ID" value="KAI9565644.1"/>
    <property type="molecule type" value="Genomic_DNA"/>
</dbReference>
<dbReference type="Proteomes" id="UP000820818">
    <property type="component" value="Linkage Group LG1"/>
</dbReference>
<evidence type="ECO:0000313" key="13">
    <source>
        <dbReference type="Proteomes" id="UP000820818"/>
    </source>
</evidence>
<dbReference type="EC" id="2.3.1.259" evidence="7"/>
<dbReference type="PANTHER" id="PTHR14744:SF15">
    <property type="entry name" value="N-ALPHA-ACETYLTRANSFERASE 60"/>
    <property type="match status" value="1"/>
</dbReference>
<comment type="similarity">
    <text evidence="6">Belongs to the acetyltransferase family. NAA60 subfamily.</text>
</comment>
<comment type="catalytic activity">
    <reaction evidence="9">
        <text>L-lysyl-[protein] + acetyl-CoA = N(6)-acetyl-L-lysyl-[protein] + CoA + H(+)</text>
        <dbReference type="Rhea" id="RHEA:45948"/>
        <dbReference type="Rhea" id="RHEA-COMP:9752"/>
        <dbReference type="Rhea" id="RHEA-COMP:10731"/>
        <dbReference type="ChEBI" id="CHEBI:15378"/>
        <dbReference type="ChEBI" id="CHEBI:29969"/>
        <dbReference type="ChEBI" id="CHEBI:57287"/>
        <dbReference type="ChEBI" id="CHEBI:57288"/>
        <dbReference type="ChEBI" id="CHEBI:61930"/>
        <dbReference type="EC" id="2.3.1.48"/>
    </reaction>
</comment>
<comment type="caution">
    <text evidence="12">The sequence shown here is derived from an EMBL/GenBank/DDBJ whole genome shotgun (WGS) entry which is preliminary data.</text>
</comment>
<evidence type="ECO:0000259" key="11">
    <source>
        <dbReference type="PROSITE" id="PS51186"/>
    </source>
</evidence>
<evidence type="ECO:0000256" key="4">
    <source>
        <dbReference type="ARBA" id="ARBA00022853"/>
    </source>
</evidence>
<name>A0AAD5L5J5_9CRUS</name>
<dbReference type="InterPro" id="IPR045141">
    <property type="entry name" value="NAA60-like"/>
</dbReference>
<dbReference type="AlphaFoldDB" id="A0AAD5L5J5"/>
<evidence type="ECO:0000256" key="5">
    <source>
        <dbReference type="ARBA" id="ARBA00023315"/>
    </source>
</evidence>
<dbReference type="GO" id="GO:0007059">
    <property type="term" value="P:chromosome segregation"/>
    <property type="evidence" value="ECO:0007669"/>
    <property type="project" value="UniProtKB-KW"/>
</dbReference>
<evidence type="ECO:0000256" key="8">
    <source>
        <dbReference type="ARBA" id="ARBA00026144"/>
    </source>
</evidence>
<keyword evidence="5" id="KW-0012">Acyltransferase</keyword>
<dbReference type="PROSITE" id="PS51186">
    <property type="entry name" value="GNAT"/>
    <property type="match status" value="1"/>
</dbReference>
<protein>
    <recommendedName>
        <fullName evidence="8">N-alpha-acetyltransferase 60</fullName>
        <ecNumber evidence="7">2.3.1.259</ecNumber>
        <ecNumber evidence="1">2.3.1.48</ecNumber>
    </recommendedName>
</protein>
<evidence type="ECO:0000256" key="9">
    <source>
        <dbReference type="ARBA" id="ARBA00048017"/>
    </source>
</evidence>
<evidence type="ECO:0000256" key="3">
    <source>
        <dbReference type="ARBA" id="ARBA00022829"/>
    </source>
</evidence>
<reference evidence="12 13" key="1">
    <citation type="submission" date="2022-05" db="EMBL/GenBank/DDBJ databases">
        <title>A multi-omics perspective on studying reproductive biology in Daphnia sinensis.</title>
        <authorList>
            <person name="Jia J."/>
        </authorList>
    </citation>
    <scope>NUCLEOTIDE SEQUENCE [LARGE SCALE GENOMIC DNA]</scope>
    <source>
        <strain evidence="12 13">WSL</strain>
    </source>
</reference>
<keyword evidence="3" id="KW-0159">Chromosome partition</keyword>
<evidence type="ECO:0000313" key="12">
    <source>
        <dbReference type="EMBL" id="KAI9565644.1"/>
    </source>
</evidence>
<gene>
    <name evidence="12" type="ORF">GHT06_009436</name>
</gene>
<evidence type="ECO:0000256" key="6">
    <source>
        <dbReference type="ARBA" id="ARBA00025774"/>
    </source>
</evidence>
<keyword evidence="2" id="KW-0808">Transferase</keyword>
<dbReference type="GO" id="GO:0000139">
    <property type="term" value="C:Golgi membrane"/>
    <property type="evidence" value="ECO:0007669"/>
    <property type="project" value="TreeGrafter"/>
</dbReference>